<feature type="compositionally biased region" description="Polar residues" evidence="4">
    <location>
        <begin position="788"/>
        <end position="798"/>
    </location>
</feature>
<feature type="region of interest" description="Disordered" evidence="4">
    <location>
        <begin position="1"/>
        <end position="23"/>
    </location>
</feature>
<keyword evidence="3" id="KW-0539">Nucleus</keyword>
<dbReference type="Pfam" id="PF16755">
    <property type="entry name" value="Beta-prop_NUP159_NUP214"/>
    <property type="match status" value="1"/>
</dbReference>
<feature type="compositionally biased region" description="Low complexity" evidence="4">
    <location>
        <begin position="495"/>
        <end position="509"/>
    </location>
</feature>
<evidence type="ECO:0000313" key="7">
    <source>
        <dbReference type="Proteomes" id="UP000807025"/>
    </source>
</evidence>
<feature type="compositionally biased region" description="Low complexity" evidence="4">
    <location>
        <begin position="724"/>
        <end position="746"/>
    </location>
</feature>
<feature type="compositionally biased region" description="Basic and acidic residues" evidence="4">
    <location>
        <begin position="1092"/>
        <end position="1102"/>
    </location>
</feature>
<dbReference type="SUPFAM" id="SSF117289">
    <property type="entry name" value="Nucleoporin domain"/>
    <property type="match status" value="1"/>
</dbReference>
<keyword evidence="7" id="KW-1185">Reference proteome</keyword>
<dbReference type="GO" id="GO:0005634">
    <property type="term" value="C:nucleus"/>
    <property type="evidence" value="ECO:0007669"/>
    <property type="project" value="UniProtKB-SubCell"/>
</dbReference>
<keyword evidence="2" id="KW-0813">Transport</keyword>
<feature type="compositionally biased region" description="Polar residues" evidence="4">
    <location>
        <begin position="1056"/>
        <end position="1074"/>
    </location>
</feature>
<comment type="caution">
    <text evidence="6">The sequence shown here is derived from an EMBL/GenBank/DDBJ whole genome shotgun (WGS) entry which is preliminary data.</text>
</comment>
<feature type="compositionally biased region" description="Low complexity" evidence="4">
    <location>
        <begin position="1760"/>
        <end position="1784"/>
    </location>
</feature>
<feature type="compositionally biased region" description="Acidic residues" evidence="4">
    <location>
        <begin position="1103"/>
        <end position="1115"/>
    </location>
</feature>
<feature type="region of interest" description="Disordered" evidence="4">
    <location>
        <begin position="585"/>
        <end position="653"/>
    </location>
</feature>
<feature type="compositionally biased region" description="Polar residues" evidence="4">
    <location>
        <begin position="428"/>
        <end position="442"/>
    </location>
</feature>
<dbReference type="Gene3D" id="2.130.10.10">
    <property type="entry name" value="YVTN repeat-like/Quinoprotein amine dehydrogenase"/>
    <property type="match status" value="1"/>
</dbReference>
<dbReference type="PANTHER" id="PTHR48125">
    <property type="entry name" value="LP07818P1"/>
    <property type="match status" value="1"/>
</dbReference>
<evidence type="ECO:0000313" key="6">
    <source>
        <dbReference type="EMBL" id="KAF9493398.1"/>
    </source>
</evidence>
<comment type="subcellular location">
    <subcellularLocation>
        <location evidence="1">Nucleus</location>
    </subcellularLocation>
</comment>
<feature type="compositionally biased region" description="Polar residues" evidence="4">
    <location>
        <begin position="585"/>
        <end position="607"/>
    </location>
</feature>
<evidence type="ECO:0000256" key="4">
    <source>
        <dbReference type="SAM" id="MobiDB-lite"/>
    </source>
</evidence>
<feature type="region of interest" description="Disordered" evidence="4">
    <location>
        <begin position="1002"/>
        <end position="1454"/>
    </location>
</feature>
<feature type="region of interest" description="Disordered" evidence="4">
    <location>
        <begin position="671"/>
        <end position="807"/>
    </location>
</feature>
<evidence type="ECO:0000259" key="5">
    <source>
        <dbReference type="Pfam" id="PF16755"/>
    </source>
</evidence>
<feature type="domain" description="Nucleoporin Nup159/Nup146 N-terminal" evidence="5">
    <location>
        <begin position="57"/>
        <end position="408"/>
    </location>
</feature>
<feature type="compositionally biased region" description="Polar residues" evidence="4">
    <location>
        <begin position="1822"/>
        <end position="1837"/>
    </location>
</feature>
<feature type="compositionally biased region" description="Polar residues" evidence="4">
    <location>
        <begin position="698"/>
        <end position="717"/>
    </location>
</feature>
<feature type="compositionally biased region" description="Polar residues" evidence="4">
    <location>
        <begin position="1013"/>
        <end position="1035"/>
    </location>
</feature>
<name>A0A9P5ZSE4_PLEER</name>
<accession>A0A9P5ZSE4</accession>
<evidence type="ECO:0000256" key="3">
    <source>
        <dbReference type="ARBA" id="ARBA00023242"/>
    </source>
</evidence>
<feature type="region of interest" description="Disordered" evidence="4">
    <location>
        <begin position="1735"/>
        <end position="1837"/>
    </location>
</feature>
<feature type="compositionally biased region" description="Polar residues" evidence="4">
    <location>
        <begin position="529"/>
        <end position="539"/>
    </location>
</feature>
<feature type="compositionally biased region" description="Polar residues" evidence="4">
    <location>
        <begin position="460"/>
        <end position="494"/>
    </location>
</feature>
<dbReference type="PANTHER" id="PTHR48125:SF12">
    <property type="entry name" value="AT HOOK TRANSCRIPTION FACTOR FAMILY-RELATED"/>
    <property type="match status" value="1"/>
</dbReference>
<feature type="region of interest" description="Disordered" evidence="4">
    <location>
        <begin position="829"/>
        <end position="885"/>
    </location>
</feature>
<feature type="compositionally biased region" description="Pro residues" evidence="4">
    <location>
        <begin position="1401"/>
        <end position="1413"/>
    </location>
</feature>
<feature type="compositionally biased region" description="Polar residues" evidence="4">
    <location>
        <begin position="768"/>
        <end position="780"/>
    </location>
</feature>
<dbReference type="Proteomes" id="UP000807025">
    <property type="component" value="Unassembled WGS sequence"/>
</dbReference>
<sequence length="1837" mass="190623">MTELTTITRPVPPASPPTSVPVSNDEINYPHFRLLNRQSRVALSPSPFELDSQLPRQFLAVSNSRGCFAAIIKKGDSFGSVALQTAAAAGADSAFTPSNTIPIESTSPCTLTFASSDTRLLLGLASGEILVYDTSHLLTGEQTRAKPIHSFQHAVGSLIGQVTANPSTSDAALGSLVAVVSRNGRVFILNVQSFASEGGWIGTDEAFQPTAVAWSPKGKQLAIGLKSGDILCFMLGDKSKPQKHIPPTAQLPLTSLNWLSPGHTFETTYGSDDPQHHIVSLDTTSSTTSYGVLSYPYPTADRPQLSFAVSLPNWNFDQGDGSKSLVLFGDVCSTDVEVMGHVGYKWDQQSRDDSSIAIPLDKNYDETFILGLIVDLTSTTPAPSVLASGESADWPPAPILYAYLNDGTIQAWHITQAKPYAGMVVPSPATSDATPSTLNVSNIDDLAPEQVMLTPAPPVTSRTPSIEMDSTSSNAFTSQPSPFAQNAGTSSAFTPPSSGPTSQASSPSPFGQAGSISAFGQPSAFGQLGRNNAPQSVFGQGSFSQKPALGGSPLLVGGFSSFANSGSSTFGQSAFGGSSVPAITVTKTPSGGSQNDDMQAEATTTEPDVSFGGLSLDKADAPSSETKPGVNSIFGSTAFSAPTPNTSTEPSTRGFIKPVSGFGAFSRLGQATKSETPSGFGAFGGASPKSNPEPIKSETPTSIFGSTAKPTAPSFGQPSFGKPAFGQSSFGGASSTTSAFGTSGFSKAPTVATASPPSSGGGFASFAKSTPVTFGQTSLASGPRESVFKSTAINQSTDDQLEPQTAFGFGTSQSYNVFGGGSFNSSAASQSAFAKLPETPMKATSPGSSSPDSNGAARSPSVKGDDDSPVAKPSAPQSAFSSSLFGTPSSSAFKPASGFGAFGSTTPASSPFFKTEKPVSAFGSAFSTPAPVSPAVSASESPKFGMSSSLGQKPGVFGSPSTPPTTTPKASAPAVGAFAAFSKSPNAFSAFAGPQKSFKELLAGSDKGEGSDNAESTITTAPQVSRKQSTDEPSPSKSPIPPRTQTPSVEDASVSHPASNGGESKSSTGPSDANSLSFTSVSSGTSSFVDVTRQDGEAAKSDDESEEVQDSEDEGSFISEPFSSEGSNDGRLEEAEHREDSQEDAEEGETQEEEEQEEEESAGEREESEAEEEQEGESDASVDHGPRSPSATPTAEVPTARLSKSPTPTPNTSTGSTTPPDSPQKPSDTIPPPPAAPPTPVFALPLPSLTAPRPSTKPTRSSPLAKTPPLLGDPEKPQVKVEDAALKPKPASPKGIFGVIPSAKVEAQIPAEGEDSKASRPKTPPLLSSFGAPKPATPSIFGRQPTFSAPSSSSPSTFPSTPSPQSQTPGTPSSFFGLSPAPQNAPSPLGRTLGTPTPFFGIPPAPQQAPSPTPIFSTGGSAAKPAPSLFGGQPKPPTSSLALQPPKPAPRPQEALENGMQKECVYLFSSLAKELEELGTLAQEAIKKRGEFGKPASMVHCTSDLQSPEKWGGLDEVAAYGKLLRTVEADIKRLKGLVAEEQQSLPDLQTSMLKAGTRREEISRLDQAKNDADFSQMLKSRTLGPEHHETQMQLRKAIRDIRDHVIKLEQHLEASKVKLNRSTQGKPAFKAPSLVTAHRTFKNIDIAIQQQAHDIADLSSRLAKLDISSLQSATATSSGSRYSETRRSFNVTPNVAVTTAAALNAERSTQRLKNRLLFLRSEPLMNTKSLAAAKPPVAFSTPGKPAAPPMQSPSMNFDLPSAFPSSPSPSPAGSSGRRGAAFSSKHLKSATLKKTFSSPDHQHSAPPPSDFWGPLPSFFPMKQSSTPIVPIKTASTP</sequence>
<feature type="compositionally biased region" description="Basic and acidic residues" evidence="4">
    <location>
        <begin position="1128"/>
        <end position="1140"/>
    </location>
</feature>
<organism evidence="6 7">
    <name type="scientific">Pleurotus eryngii</name>
    <name type="common">Boletus of the steppes</name>
    <dbReference type="NCBI Taxonomy" id="5323"/>
    <lineage>
        <taxon>Eukaryota</taxon>
        <taxon>Fungi</taxon>
        <taxon>Dikarya</taxon>
        <taxon>Basidiomycota</taxon>
        <taxon>Agaricomycotina</taxon>
        <taxon>Agaricomycetes</taxon>
        <taxon>Agaricomycetidae</taxon>
        <taxon>Agaricales</taxon>
        <taxon>Pleurotineae</taxon>
        <taxon>Pleurotaceae</taxon>
        <taxon>Pleurotus</taxon>
    </lineage>
</organism>
<feature type="compositionally biased region" description="Basic and acidic residues" evidence="4">
    <location>
        <begin position="1273"/>
        <end position="1286"/>
    </location>
</feature>
<dbReference type="InterPro" id="IPR015943">
    <property type="entry name" value="WD40/YVTN_repeat-like_dom_sf"/>
</dbReference>
<evidence type="ECO:0000256" key="1">
    <source>
        <dbReference type="ARBA" id="ARBA00004123"/>
    </source>
</evidence>
<feature type="compositionally biased region" description="Low complexity" evidence="4">
    <location>
        <begin position="1241"/>
        <end position="1263"/>
    </location>
</feature>
<feature type="region of interest" description="Disordered" evidence="4">
    <location>
        <begin position="428"/>
        <end position="539"/>
    </location>
</feature>
<feature type="compositionally biased region" description="Low complexity" evidence="4">
    <location>
        <begin position="1344"/>
        <end position="1375"/>
    </location>
</feature>
<feature type="compositionally biased region" description="Pro residues" evidence="4">
    <location>
        <begin position="10"/>
        <end position="19"/>
    </location>
</feature>
<feature type="compositionally biased region" description="Polar residues" evidence="4">
    <location>
        <begin position="633"/>
        <end position="651"/>
    </location>
</feature>
<gene>
    <name evidence="6" type="ORF">BDN71DRAFT_1508634</name>
</gene>
<feature type="compositionally biased region" description="Low complexity" evidence="4">
    <location>
        <begin position="1203"/>
        <end position="1219"/>
    </location>
</feature>
<feature type="compositionally biased region" description="Pro residues" evidence="4">
    <location>
        <begin position="1229"/>
        <end position="1240"/>
    </location>
</feature>
<feature type="compositionally biased region" description="Acidic residues" evidence="4">
    <location>
        <begin position="1141"/>
        <end position="1180"/>
    </location>
</feature>
<protein>
    <recommendedName>
        <fullName evidence="5">Nucleoporin Nup159/Nup146 N-terminal domain-containing protein</fullName>
    </recommendedName>
</protein>
<reference evidence="6" key="1">
    <citation type="submission" date="2020-11" db="EMBL/GenBank/DDBJ databases">
        <authorList>
            <consortium name="DOE Joint Genome Institute"/>
            <person name="Ahrendt S."/>
            <person name="Riley R."/>
            <person name="Andreopoulos W."/>
            <person name="Labutti K."/>
            <person name="Pangilinan J."/>
            <person name="Ruiz-Duenas F.J."/>
            <person name="Barrasa J.M."/>
            <person name="Sanchez-Garcia M."/>
            <person name="Camarero S."/>
            <person name="Miyauchi S."/>
            <person name="Serrano A."/>
            <person name="Linde D."/>
            <person name="Babiker R."/>
            <person name="Drula E."/>
            <person name="Ayuso-Fernandez I."/>
            <person name="Pacheco R."/>
            <person name="Padilla G."/>
            <person name="Ferreira P."/>
            <person name="Barriuso J."/>
            <person name="Kellner H."/>
            <person name="Castanera R."/>
            <person name="Alfaro M."/>
            <person name="Ramirez L."/>
            <person name="Pisabarro A.G."/>
            <person name="Kuo A."/>
            <person name="Tritt A."/>
            <person name="Lipzen A."/>
            <person name="He G."/>
            <person name="Yan M."/>
            <person name="Ng V."/>
            <person name="Cullen D."/>
            <person name="Martin F."/>
            <person name="Rosso M.-N."/>
            <person name="Henrissat B."/>
            <person name="Hibbett D."/>
            <person name="Martinez A.T."/>
            <person name="Grigoriev I.V."/>
        </authorList>
    </citation>
    <scope>NUCLEOTIDE SEQUENCE</scope>
    <source>
        <strain evidence="6">ATCC 90797</strain>
    </source>
</reference>
<feature type="region of interest" description="Disordered" evidence="4">
    <location>
        <begin position="924"/>
        <end position="971"/>
    </location>
</feature>
<evidence type="ECO:0000256" key="2">
    <source>
        <dbReference type="ARBA" id="ARBA00022448"/>
    </source>
</evidence>
<dbReference type="EMBL" id="MU154586">
    <property type="protein sequence ID" value="KAF9493398.1"/>
    <property type="molecule type" value="Genomic_DNA"/>
</dbReference>
<feature type="compositionally biased region" description="Low complexity" evidence="4">
    <location>
        <begin position="924"/>
        <end position="942"/>
    </location>
</feature>
<dbReference type="InterPro" id="IPR039462">
    <property type="entry name" value="Nup159/Nup146_N"/>
</dbReference>
<feature type="compositionally biased region" description="Low complexity" evidence="4">
    <location>
        <begin position="1075"/>
        <end position="1091"/>
    </location>
</feature>
<proteinExistence type="predicted"/>
<dbReference type="OrthoDB" id="248320at2759"/>